<dbReference type="RefSeq" id="WP_099325439.1">
    <property type="nucleotide sequence ID" value="NZ_CP049055.1"/>
</dbReference>
<proteinExistence type="predicted"/>
<reference evidence="2 5" key="5">
    <citation type="submission" date="2020-02" db="EMBL/GenBank/DDBJ databases">
        <title>Newly sequenced genome of strain CSTR1 showed variability in Candidatus Kuenenia stuttgartiensis genomes.</title>
        <authorList>
            <person name="Ding C."/>
            <person name="Adrian L."/>
        </authorList>
    </citation>
    <scope>NUCLEOTIDE SEQUENCE [LARGE SCALE GENOMIC DNA]</scope>
    <source>
        <strain evidence="2 5">CSTR1</strain>
    </source>
</reference>
<dbReference type="KEGG" id="kst:KSMBR1_2263"/>
<dbReference type="OrthoDB" id="9812340at2"/>
<reference evidence="1" key="1">
    <citation type="journal article" date="2006" name="Nature">
        <title>Deciphering the evolution and metabolism of an anammox bacterium from a community genome.</title>
        <authorList>
            <person name="Strous M."/>
            <person name="Pelletier E."/>
            <person name="Mangenot S."/>
            <person name="Rattei T."/>
            <person name="Lehner A."/>
            <person name="Taylor M.W."/>
            <person name="Horn M."/>
            <person name="Daims H."/>
            <person name="Bartol-Mavel D."/>
            <person name="Wincker P."/>
            <person name="Barbe V."/>
            <person name="Fonknechten N."/>
            <person name="Vallenet D."/>
            <person name="Segurens B."/>
            <person name="Schenowitz-Truong C."/>
            <person name="Medigue C."/>
            <person name="Collingro A."/>
            <person name="Snel B."/>
            <person name="Dutilh B.E."/>
            <person name="OpDenCamp H.J.M."/>
            <person name="vanDerDrift C."/>
            <person name="Cirpus I."/>
            <person name="vanDePas-Schoonen K.T."/>
            <person name="Harhangi H.R."/>
            <person name="vanNiftrik L."/>
            <person name="Schmid M."/>
            <person name="Keltjens J."/>
            <person name="vanDeVossenberg J."/>
            <person name="Kartal B."/>
            <person name="Meier H."/>
            <person name="Frishman D."/>
            <person name="Huynen M.A."/>
            <person name="Mewes H."/>
            <person name="Weissenbach J."/>
            <person name="Jetten M.S.M."/>
            <person name="Wagner M."/>
            <person name="LePaslier D."/>
        </authorList>
    </citation>
    <scope>NUCLEOTIDE SEQUENCE</scope>
</reference>
<reference evidence="3" key="3">
    <citation type="submission" date="2017-10" db="EMBL/GenBank/DDBJ databases">
        <authorList>
            <person name="Banno H."/>
            <person name="Chua N.-H."/>
        </authorList>
    </citation>
    <scope>NUCLEOTIDE SEQUENCE [LARGE SCALE GENOMIC DNA]</scope>
    <source>
        <strain evidence="3">Kuenenia_mbr1_ru-nijmegen</strain>
    </source>
</reference>
<dbReference type="Proteomes" id="UP000501926">
    <property type="component" value="Chromosome"/>
</dbReference>
<evidence type="ECO:0000313" key="4">
    <source>
        <dbReference type="Proteomes" id="UP000221734"/>
    </source>
</evidence>
<reference evidence="4" key="4">
    <citation type="submission" date="2017-10" db="EMBL/GenBank/DDBJ databases">
        <authorList>
            <person name="Frank J."/>
        </authorList>
    </citation>
    <scope>NUCLEOTIDE SEQUENCE [LARGE SCALE GENOMIC DNA]</scope>
</reference>
<evidence type="ECO:0000313" key="2">
    <source>
        <dbReference type="EMBL" id="QII14187.1"/>
    </source>
</evidence>
<evidence type="ECO:0000313" key="3">
    <source>
        <dbReference type="EMBL" id="SOH04758.1"/>
    </source>
</evidence>
<dbReference type="Gene3D" id="3.10.20.860">
    <property type="match status" value="1"/>
</dbReference>
<dbReference type="CDD" id="cd12870">
    <property type="entry name" value="MqsA"/>
    <property type="match status" value="1"/>
</dbReference>
<dbReference type="EMBL" id="CP049055">
    <property type="protein sequence ID" value="QII14187.1"/>
    <property type="molecule type" value="Genomic_DNA"/>
</dbReference>
<protein>
    <recommendedName>
        <fullName evidence="6">YgiT-type zinc finger domain protein</fullName>
    </recommendedName>
</protein>
<evidence type="ECO:0008006" key="6">
    <source>
        <dbReference type="Google" id="ProtNLM"/>
    </source>
</evidence>
<dbReference type="EMBL" id="CT573073">
    <property type="protein sequence ID" value="CAJ71331.1"/>
    <property type="molecule type" value="Genomic_DNA"/>
</dbReference>
<dbReference type="EMBL" id="LT934425">
    <property type="protein sequence ID" value="SOH04758.1"/>
    <property type="molecule type" value="Genomic_DNA"/>
</dbReference>
<evidence type="ECO:0000313" key="5">
    <source>
        <dbReference type="Proteomes" id="UP000501926"/>
    </source>
</evidence>
<organism evidence="1">
    <name type="scientific">Kuenenia stuttgartiensis</name>
    <dbReference type="NCBI Taxonomy" id="174633"/>
    <lineage>
        <taxon>Bacteria</taxon>
        <taxon>Pseudomonadati</taxon>
        <taxon>Planctomycetota</taxon>
        <taxon>Candidatus Brocadiia</taxon>
        <taxon>Candidatus Brocadiales</taxon>
        <taxon>Candidatus Brocadiaceae</taxon>
        <taxon>Candidatus Kuenenia</taxon>
    </lineage>
</organism>
<dbReference type="Proteomes" id="UP000221734">
    <property type="component" value="Chromosome Kuenenia_stuttgartiensis_MBR1"/>
</dbReference>
<keyword evidence="4" id="KW-1185">Reference proteome</keyword>
<gene>
    <name evidence="2" type="ORF">KsCSTR_48100</name>
    <name evidence="3" type="ORF">KSMBR1_2263</name>
    <name evidence="1" type="ORF">kustc0586</name>
</gene>
<accession>Q1PVS2</accession>
<dbReference type="InterPro" id="IPR022453">
    <property type="entry name" value="Znf_MqsA-type"/>
</dbReference>
<evidence type="ECO:0000313" key="1">
    <source>
        <dbReference type="EMBL" id="CAJ71331.1"/>
    </source>
</evidence>
<reference evidence="1" key="2">
    <citation type="submission" date="2006-01" db="EMBL/GenBank/DDBJ databases">
        <authorList>
            <person name="Genoscope"/>
        </authorList>
    </citation>
    <scope>NUCLEOTIDE SEQUENCE</scope>
</reference>
<dbReference type="AlphaFoldDB" id="Q1PVS2"/>
<sequence>MKIKNRKKEYDYGECEICNTSMEEKYIKQDFWIRGELIVVEDVPAGVCPQCGEKVVKADVGRRITRLLENTERIAKAPKISVPTIKFDKEKTEV</sequence>
<dbReference type="NCBIfam" id="TIGR03831">
    <property type="entry name" value="YgiT_finger"/>
    <property type="match status" value="1"/>
</dbReference>
<name>Q1PVS2_KUEST</name>